<evidence type="ECO:0000313" key="3">
    <source>
        <dbReference type="EMBL" id="MFH0273759.1"/>
    </source>
</evidence>
<name>A0AAU9QL47_9VIBR</name>
<reference evidence="2" key="1">
    <citation type="submission" date="2022-01" db="EMBL/GenBank/DDBJ databases">
        <authorList>
            <person name="Lagorce A."/>
        </authorList>
    </citation>
    <scope>NUCLEOTIDE SEQUENCE</scope>
    <source>
        <strain evidence="2">Th15_F1_A12</strain>
    </source>
</reference>
<feature type="transmembrane region" description="Helical" evidence="1">
    <location>
        <begin position="58"/>
        <end position="76"/>
    </location>
</feature>
<accession>A0AAU9QL47</accession>
<keyword evidence="5" id="KW-1185">Reference proteome</keyword>
<evidence type="ECO:0000313" key="5">
    <source>
        <dbReference type="Proteomes" id="UP001607221"/>
    </source>
</evidence>
<proteinExistence type="predicted"/>
<dbReference type="EMBL" id="CAKMUD010000072">
    <property type="protein sequence ID" value="CAH1584655.1"/>
    <property type="molecule type" value="Genomic_DNA"/>
</dbReference>
<evidence type="ECO:0000256" key="1">
    <source>
        <dbReference type="SAM" id="Phobius"/>
    </source>
</evidence>
<dbReference type="AlphaFoldDB" id="A0AAU9QL47"/>
<organism evidence="2 4">
    <name type="scientific">Vibrio jasicida</name>
    <dbReference type="NCBI Taxonomy" id="766224"/>
    <lineage>
        <taxon>Bacteria</taxon>
        <taxon>Pseudomonadati</taxon>
        <taxon>Pseudomonadota</taxon>
        <taxon>Gammaproteobacteria</taxon>
        <taxon>Vibrionales</taxon>
        <taxon>Vibrionaceae</taxon>
        <taxon>Vibrio</taxon>
    </lineage>
</organism>
<keyword evidence="1" id="KW-0812">Transmembrane</keyword>
<reference evidence="3 5" key="2">
    <citation type="submission" date="2024-10" db="EMBL/GenBank/DDBJ databases">
        <authorList>
            <person name="Yibar A."/>
            <person name="Saticioglu I.B."/>
            <person name="Duman M."/>
            <person name="Ajmi N."/>
            <person name="Gurler F."/>
            <person name="Ay H."/>
            <person name="Onuk E."/>
            <person name="Guler S."/>
            <person name="Romalde J.L."/>
        </authorList>
    </citation>
    <scope>NUCLEOTIDE SEQUENCE [LARGE SCALE GENOMIC DNA]</scope>
    <source>
        <strain evidence="3 5">1-TCBS-A</strain>
    </source>
</reference>
<keyword evidence="1" id="KW-0472">Membrane</keyword>
<keyword evidence="1" id="KW-1133">Transmembrane helix</keyword>
<sequence>MEELLIGTARVLGSLIRWLMFELILNSVVYRIGYAGLYILTLGKRPHRPVSPEMKGRVLLFGIVLCLLVFALLIWLHS</sequence>
<dbReference type="Proteomes" id="UP001607221">
    <property type="component" value="Unassembled WGS sequence"/>
</dbReference>
<dbReference type="RefSeq" id="WP_039975557.1">
    <property type="nucleotide sequence ID" value="NZ_BBLA01000059.1"/>
</dbReference>
<dbReference type="EMBL" id="JBIHSE010000002">
    <property type="protein sequence ID" value="MFH0273759.1"/>
    <property type="molecule type" value="Genomic_DNA"/>
</dbReference>
<gene>
    <name evidence="3" type="ORF">ACGRHZ_21035</name>
    <name evidence="2" type="ORF">THF1A12_20100</name>
</gene>
<evidence type="ECO:0000313" key="2">
    <source>
        <dbReference type="EMBL" id="CAH1584655.1"/>
    </source>
</evidence>
<comment type="caution">
    <text evidence="2">The sequence shown here is derived from an EMBL/GenBank/DDBJ whole genome shotgun (WGS) entry which is preliminary data.</text>
</comment>
<protein>
    <submittedName>
        <fullName evidence="2">Uncharacterized protein</fullName>
    </submittedName>
</protein>
<dbReference type="Proteomes" id="UP001295462">
    <property type="component" value="Unassembled WGS sequence"/>
</dbReference>
<feature type="transmembrane region" description="Helical" evidence="1">
    <location>
        <begin position="15"/>
        <end position="37"/>
    </location>
</feature>
<evidence type="ECO:0000313" key="4">
    <source>
        <dbReference type="Proteomes" id="UP001295462"/>
    </source>
</evidence>